<evidence type="ECO:0000313" key="3">
    <source>
        <dbReference type="EMBL" id="WAR07690.1"/>
    </source>
</evidence>
<evidence type="ECO:0000259" key="2">
    <source>
        <dbReference type="PROSITE" id="PS50835"/>
    </source>
</evidence>
<feature type="signal peptide" evidence="1">
    <location>
        <begin position="1"/>
        <end position="21"/>
    </location>
</feature>
<feature type="domain" description="Ig-like" evidence="2">
    <location>
        <begin position="23"/>
        <end position="126"/>
    </location>
</feature>
<evidence type="ECO:0000256" key="1">
    <source>
        <dbReference type="SAM" id="SignalP"/>
    </source>
</evidence>
<feature type="chain" id="PRO_5045661957" description="Ig-like domain-containing protein" evidence="1">
    <location>
        <begin position="22"/>
        <end position="334"/>
    </location>
</feature>
<keyword evidence="4" id="KW-1185">Reference proteome</keyword>
<organism evidence="3 4">
    <name type="scientific">Mya arenaria</name>
    <name type="common">Soft-shell clam</name>
    <dbReference type="NCBI Taxonomy" id="6604"/>
    <lineage>
        <taxon>Eukaryota</taxon>
        <taxon>Metazoa</taxon>
        <taxon>Spiralia</taxon>
        <taxon>Lophotrochozoa</taxon>
        <taxon>Mollusca</taxon>
        <taxon>Bivalvia</taxon>
        <taxon>Autobranchia</taxon>
        <taxon>Heteroconchia</taxon>
        <taxon>Euheterodonta</taxon>
        <taxon>Imparidentia</taxon>
        <taxon>Neoheterodontei</taxon>
        <taxon>Myida</taxon>
        <taxon>Myoidea</taxon>
        <taxon>Myidae</taxon>
        <taxon>Mya</taxon>
    </lineage>
</organism>
<gene>
    <name evidence="3" type="ORF">MAR_017648</name>
</gene>
<reference evidence="3" key="1">
    <citation type="submission" date="2022-11" db="EMBL/GenBank/DDBJ databases">
        <title>Centuries of genome instability and evolution in soft-shell clam transmissible cancer (bioRxiv).</title>
        <authorList>
            <person name="Hart S.F.M."/>
            <person name="Yonemitsu M.A."/>
            <person name="Giersch R.M."/>
            <person name="Beal B.F."/>
            <person name="Arriagada G."/>
            <person name="Davis B.W."/>
            <person name="Ostrander E.A."/>
            <person name="Goff S.P."/>
            <person name="Metzger M.J."/>
        </authorList>
    </citation>
    <scope>NUCLEOTIDE SEQUENCE</scope>
    <source>
        <strain evidence="3">MELC-2E11</strain>
        <tissue evidence="3">Siphon/mantle</tissue>
    </source>
</reference>
<accession>A0ABY7EF52</accession>
<dbReference type="EMBL" id="CP111017">
    <property type="protein sequence ID" value="WAR07690.1"/>
    <property type="molecule type" value="Genomic_DNA"/>
</dbReference>
<dbReference type="Proteomes" id="UP001164746">
    <property type="component" value="Chromosome 6"/>
</dbReference>
<dbReference type="InterPro" id="IPR013098">
    <property type="entry name" value="Ig_I-set"/>
</dbReference>
<sequence>MDVTLLAFVIGCVSLGSVSFADPPASRLHMTPDLPEAYFLQGDPLRISCTLIYAHFRSPGDNAVLPSFFRDGQEILDTSTAVKVYEVGVASWVNSSLTIFSKEARPEHSGNYSCTTPLFHMDAQISVHVVEVTATNAELPATESVPHLDLKYRLYNYPTTDYSVSATCTDADGNAIGQHGSHGHRYRVGKALPDIVLRIASPTGPKVVLRESQITVQGGDPLEVECDVTGYPLPDVIWRKNERELVVDDRWSQRHSQQNPLLVHVQIQVDRLIKMFESTTKGNNDNAAYTCQMEMAKILSVMDTIKDTVKDGFITTFTELAEIKEFRKRHSDNR</sequence>
<dbReference type="InterPro" id="IPR036179">
    <property type="entry name" value="Ig-like_dom_sf"/>
</dbReference>
<dbReference type="Pfam" id="PF07679">
    <property type="entry name" value="I-set"/>
    <property type="match status" value="1"/>
</dbReference>
<dbReference type="SUPFAM" id="SSF48726">
    <property type="entry name" value="Immunoglobulin"/>
    <property type="match status" value="2"/>
</dbReference>
<name>A0ABY7EF52_MYAAR</name>
<keyword evidence="1" id="KW-0732">Signal</keyword>
<dbReference type="InterPro" id="IPR013783">
    <property type="entry name" value="Ig-like_fold"/>
</dbReference>
<dbReference type="PROSITE" id="PS50835">
    <property type="entry name" value="IG_LIKE"/>
    <property type="match status" value="2"/>
</dbReference>
<feature type="domain" description="Ig-like" evidence="2">
    <location>
        <begin position="205"/>
        <end position="302"/>
    </location>
</feature>
<dbReference type="InterPro" id="IPR007110">
    <property type="entry name" value="Ig-like_dom"/>
</dbReference>
<evidence type="ECO:0000313" key="4">
    <source>
        <dbReference type="Proteomes" id="UP001164746"/>
    </source>
</evidence>
<proteinExistence type="predicted"/>
<dbReference type="Gene3D" id="2.60.40.10">
    <property type="entry name" value="Immunoglobulins"/>
    <property type="match status" value="1"/>
</dbReference>
<protein>
    <recommendedName>
        <fullName evidence="2">Ig-like domain-containing protein</fullName>
    </recommendedName>
</protein>